<dbReference type="RefSeq" id="WP_065835729.1">
    <property type="nucleotide sequence ID" value="NZ_LGSI01000068.1"/>
</dbReference>
<reference evidence="1 2" key="1">
    <citation type="submission" date="2015-07" db="EMBL/GenBank/DDBJ databases">
        <title>Draft genome sequence of a diazotrophic, plant growth-promoting rhizobacterium of the Pseudomonas syringae complex.</title>
        <authorList>
            <person name="Patten C.L."/>
            <person name="Jeong H."/>
        </authorList>
    </citation>
    <scope>NUCLEOTIDE SEQUENCE [LARGE SCALE GENOMIC DNA]</scope>
    <source>
        <strain evidence="1 2">GR12-2</strain>
    </source>
</reference>
<evidence type="ECO:0000313" key="1">
    <source>
        <dbReference type="EMBL" id="OCR22318.1"/>
    </source>
</evidence>
<evidence type="ECO:0000313" key="2">
    <source>
        <dbReference type="Proteomes" id="UP000093104"/>
    </source>
</evidence>
<dbReference type="Proteomes" id="UP000093104">
    <property type="component" value="Unassembled WGS sequence"/>
</dbReference>
<dbReference type="OrthoDB" id="8909281at2"/>
<accession>A0A1C7Z1E4</accession>
<comment type="caution">
    <text evidence="1">The sequence shown here is derived from an EMBL/GenBank/DDBJ whole genome shotgun (WGS) entry which is preliminary data.</text>
</comment>
<dbReference type="EMBL" id="LGSI01000068">
    <property type="protein sequence ID" value="OCR22318.1"/>
    <property type="molecule type" value="Genomic_DNA"/>
</dbReference>
<organism evidence="1 2">
    <name type="scientific">Pseudomonas syringae</name>
    <dbReference type="NCBI Taxonomy" id="317"/>
    <lineage>
        <taxon>Bacteria</taxon>
        <taxon>Pseudomonadati</taxon>
        <taxon>Pseudomonadota</taxon>
        <taxon>Gammaproteobacteria</taxon>
        <taxon>Pseudomonadales</taxon>
        <taxon>Pseudomonadaceae</taxon>
        <taxon>Pseudomonas</taxon>
    </lineage>
</organism>
<protein>
    <submittedName>
        <fullName evidence="1">Uncharacterized protein</fullName>
    </submittedName>
</protein>
<name>A0A1C7Z1E4_PSESX</name>
<dbReference type="AlphaFoldDB" id="A0A1C7Z1E4"/>
<proteinExistence type="predicted"/>
<dbReference type="PATRIC" id="fig|317.243.peg.240"/>
<sequence length="128" mass="14167">MKEEFERALLSKFPEIFEITDPAPDDFLWGIHCGDGWAPLISIMCQQLQLHVETTGGPQIVAKQIKHKMGILRCVFADTDDYSNGVIDTAVGMSFVTCEMCGNKGVLARGSKGWIRVLCDQCRFADPG</sequence>
<gene>
    <name evidence="1" type="ORF">AFK24_24740</name>
</gene>